<feature type="transmembrane region" description="Helical" evidence="1">
    <location>
        <begin position="67"/>
        <end position="86"/>
    </location>
</feature>
<dbReference type="AlphaFoldDB" id="A0A0C1Z7U8"/>
<dbReference type="PROSITE" id="PS50887">
    <property type="entry name" value="GGDEF"/>
    <property type="match status" value="1"/>
</dbReference>
<organism evidence="3 4">
    <name type="scientific">Vibrio owensii CAIM 1854 = LMG 25443</name>
    <dbReference type="NCBI Taxonomy" id="1229493"/>
    <lineage>
        <taxon>Bacteria</taxon>
        <taxon>Pseudomonadati</taxon>
        <taxon>Pseudomonadota</taxon>
        <taxon>Gammaproteobacteria</taxon>
        <taxon>Vibrionales</taxon>
        <taxon>Vibrionaceae</taxon>
        <taxon>Vibrio</taxon>
    </lineage>
</organism>
<dbReference type="Pfam" id="PF00990">
    <property type="entry name" value="GGDEF"/>
    <property type="match status" value="1"/>
</dbReference>
<accession>A0A0C1Z7U8</accession>
<gene>
    <name evidence="3" type="ORF">H735_14065</name>
</gene>
<sequence length="338" mass="39077">MDRTQFTKIFTRYYMRSTSLGILITLFACAIRGVNYVVYLPYVLSAVACFTYLWVGRTFAFEQRHRSVVIALILGYTLTFYLYYFLGGHFLFSSLVTINLLLALIEFGVFWSLITYTLSMAVCFNIDLITAGNDLFKLQGLSEFSIRSTFLYLFNLFIYKGLRSIESYWHSAWQTQYEQVEKLERLLEIDELTGCYSRFKGNQLIERQIQRAQPFTLFYIDLDGFKAVNDEFGHDAGDKVLRITAQRILHLLSDGQFATRIGGDEFILCLPELEHTKDLEQFQSLLHQACSAPIFIHFQNVHIGLSVGVARFPYEGSCSDSLIQHADQMMYLTKKSRT</sequence>
<keyword evidence="1" id="KW-1133">Transmembrane helix</keyword>
<feature type="transmembrane region" description="Helical" evidence="1">
    <location>
        <begin position="39"/>
        <end position="55"/>
    </location>
</feature>
<feature type="transmembrane region" description="Helical" evidence="1">
    <location>
        <begin position="92"/>
        <end position="114"/>
    </location>
</feature>
<dbReference type="Gene3D" id="3.30.70.270">
    <property type="match status" value="1"/>
</dbReference>
<dbReference type="PANTHER" id="PTHR46663">
    <property type="entry name" value="DIGUANYLATE CYCLASE DGCT-RELATED"/>
    <property type="match status" value="1"/>
</dbReference>
<protein>
    <submittedName>
        <fullName evidence="3">Diguanylate cyclase</fullName>
    </submittedName>
</protein>
<dbReference type="Proteomes" id="UP000031586">
    <property type="component" value="Unassembled WGS sequence"/>
</dbReference>
<name>A0A0C1Z7U8_9VIBR</name>
<dbReference type="InterPro" id="IPR043128">
    <property type="entry name" value="Rev_trsase/Diguanyl_cyclase"/>
</dbReference>
<proteinExistence type="predicted"/>
<feature type="domain" description="GGDEF" evidence="2">
    <location>
        <begin position="213"/>
        <end position="338"/>
    </location>
</feature>
<evidence type="ECO:0000313" key="4">
    <source>
        <dbReference type="Proteomes" id="UP000031586"/>
    </source>
</evidence>
<dbReference type="NCBIfam" id="TIGR00254">
    <property type="entry name" value="GGDEF"/>
    <property type="match status" value="1"/>
</dbReference>
<dbReference type="PROSITE" id="PS51257">
    <property type="entry name" value="PROKAR_LIPOPROTEIN"/>
    <property type="match status" value="1"/>
</dbReference>
<dbReference type="PATRIC" id="fig|1229493.5.peg.1958"/>
<reference evidence="3 4" key="1">
    <citation type="submission" date="2014-07" db="EMBL/GenBank/DDBJ databases">
        <title>Unique and conserved regions in Vibrio harveyi and related species in comparison with the shrimp pathogen Vibrio harveyi CAIM 1792.</title>
        <authorList>
            <person name="Espinoza-Valles I."/>
            <person name="Vora G."/>
            <person name="Leekitcharoenphon P."/>
            <person name="Ussery D."/>
            <person name="Hoj L."/>
            <person name="Gomez-Gil B."/>
        </authorList>
    </citation>
    <scope>NUCLEOTIDE SEQUENCE [LARGE SCALE GENOMIC DNA]</scope>
    <source>
        <strain evidence="4">CAIM 1854 / LMG 25443</strain>
    </source>
</reference>
<dbReference type="InterPro" id="IPR000160">
    <property type="entry name" value="GGDEF_dom"/>
</dbReference>
<dbReference type="InterPro" id="IPR029787">
    <property type="entry name" value="Nucleotide_cyclase"/>
</dbReference>
<keyword evidence="1" id="KW-0472">Membrane</keyword>
<dbReference type="RefSeq" id="WP_005441440.1">
    <property type="nucleotide sequence ID" value="NZ_BAOH01000039.1"/>
</dbReference>
<dbReference type="InterPro" id="IPR052163">
    <property type="entry name" value="DGC-Regulatory_Protein"/>
</dbReference>
<feature type="transmembrane region" description="Helical" evidence="1">
    <location>
        <begin position="13"/>
        <end position="33"/>
    </location>
</feature>
<dbReference type="SUPFAM" id="SSF55073">
    <property type="entry name" value="Nucleotide cyclase"/>
    <property type="match status" value="1"/>
</dbReference>
<evidence type="ECO:0000259" key="2">
    <source>
        <dbReference type="PROSITE" id="PS50887"/>
    </source>
</evidence>
<evidence type="ECO:0000256" key="1">
    <source>
        <dbReference type="SAM" id="Phobius"/>
    </source>
</evidence>
<dbReference type="CDD" id="cd01949">
    <property type="entry name" value="GGDEF"/>
    <property type="match status" value="1"/>
</dbReference>
<keyword evidence="1" id="KW-0812">Transmembrane</keyword>
<dbReference type="EMBL" id="JPRD01000023">
    <property type="protein sequence ID" value="KIF52269.1"/>
    <property type="molecule type" value="Genomic_DNA"/>
</dbReference>
<evidence type="ECO:0000313" key="3">
    <source>
        <dbReference type="EMBL" id="KIF52269.1"/>
    </source>
</evidence>
<dbReference type="SMART" id="SM00267">
    <property type="entry name" value="GGDEF"/>
    <property type="match status" value="1"/>
</dbReference>
<dbReference type="PANTHER" id="PTHR46663:SF2">
    <property type="entry name" value="GGDEF DOMAIN-CONTAINING PROTEIN"/>
    <property type="match status" value="1"/>
</dbReference>
<comment type="caution">
    <text evidence="3">The sequence shown here is derived from an EMBL/GenBank/DDBJ whole genome shotgun (WGS) entry which is preliminary data.</text>
</comment>